<proteinExistence type="predicted"/>
<feature type="region of interest" description="Disordered" evidence="1">
    <location>
        <begin position="57"/>
        <end position="86"/>
    </location>
</feature>
<dbReference type="Proteomes" id="UP000593573">
    <property type="component" value="Unassembled WGS sequence"/>
</dbReference>
<sequence length="86" mass="9946">MTARAHQQHSYNHRAQRLNRRHPHHNLFRLCQVYILALICILTLICFLLPVLCQEGSHEAPSKSSSHYQSPSPYGIQTPPSWVMQT</sequence>
<reference evidence="3 4" key="1">
    <citation type="journal article" date="2019" name="Genome Biol. Evol.">
        <title>Insights into the evolution of the New World diploid cottons (Gossypium, subgenus Houzingenia) based on genome sequencing.</title>
        <authorList>
            <person name="Grover C.E."/>
            <person name="Arick M.A. 2nd"/>
            <person name="Thrash A."/>
            <person name="Conover J.L."/>
            <person name="Sanders W.S."/>
            <person name="Peterson D.G."/>
            <person name="Frelichowski J.E."/>
            <person name="Scheffler J.A."/>
            <person name="Scheffler B.E."/>
            <person name="Wendel J.F."/>
        </authorList>
    </citation>
    <scope>NUCLEOTIDE SEQUENCE [LARGE SCALE GENOMIC DNA]</scope>
    <source>
        <strain evidence="3">57</strain>
        <tissue evidence="3">Leaf</tissue>
    </source>
</reference>
<name>A0A7J8UZ51_9ROSI</name>
<feature type="non-terminal residue" evidence="3">
    <location>
        <position position="86"/>
    </location>
</feature>
<evidence type="ECO:0000313" key="4">
    <source>
        <dbReference type="Proteomes" id="UP000593573"/>
    </source>
</evidence>
<feature type="compositionally biased region" description="Low complexity" evidence="1">
    <location>
        <begin position="62"/>
        <end position="73"/>
    </location>
</feature>
<accession>A0A7J8UZ51</accession>
<keyword evidence="2" id="KW-1133">Transmembrane helix</keyword>
<dbReference type="EMBL" id="JABFAB010000008">
    <property type="protein sequence ID" value="MBA0655818.1"/>
    <property type="molecule type" value="Genomic_DNA"/>
</dbReference>
<evidence type="ECO:0000256" key="2">
    <source>
        <dbReference type="SAM" id="Phobius"/>
    </source>
</evidence>
<feature type="transmembrane region" description="Helical" evidence="2">
    <location>
        <begin position="27"/>
        <end position="52"/>
    </location>
</feature>
<evidence type="ECO:0000256" key="1">
    <source>
        <dbReference type="SAM" id="MobiDB-lite"/>
    </source>
</evidence>
<comment type="caution">
    <text evidence="3">The sequence shown here is derived from an EMBL/GenBank/DDBJ whole genome shotgun (WGS) entry which is preliminary data.</text>
</comment>
<organism evidence="3 4">
    <name type="scientific">Gossypium klotzschianum</name>
    <dbReference type="NCBI Taxonomy" id="34286"/>
    <lineage>
        <taxon>Eukaryota</taxon>
        <taxon>Viridiplantae</taxon>
        <taxon>Streptophyta</taxon>
        <taxon>Embryophyta</taxon>
        <taxon>Tracheophyta</taxon>
        <taxon>Spermatophyta</taxon>
        <taxon>Magnoliopsida</taxon>
        <taxon>eudicotyledons</taxon>
        <taxon>Gunneridae</taxon>
        <taxon>Pentapetalae</taxon>
        <taxon>rosids</taxon>
        <taxon>malvids</taxon>
        <taxon>Malvales</taxon>
        <taxon>Malvaceae</taxon>
        <taxon>Malvoideae</taxon>
        <taxon>Gossypium</taxon>
    </lineage>
</organism>
<keyword evidence="2" id="KW-0812">Transmembrane</keyword>
<gene>
    <name evidence="3" type="ORF">Goklo_008246</name>
</gene>
<protein>
    <submittedName>
        <fullName evidence="3">Uncharacterized protein</fullName>
    </submittedName>
</protein>
<evidence type="ECO:0000313" key="3">
    <source>
        <dbReference type="EMBL" id="MBA0655818.1"/>
    </source>
</evidence>
<keyword evidence="2" id="KW-0472">Membrane</keyword>
<dbReference type="AlphaFoldDB" id="A0A7J8UZ51"/>
<keyword evidence="4" id="KW-1185">Reference proteome</keyword>